<feature type="compositionally biased region" description="Low complexity" evidence="1">
    <location>
        <begin position="46"/>
        <end position="56"/>
    </location>
</feature>
<comment type="caution">
    <text evidence="2">The sequence shown here is derived from an EMBL/GenBank/DDBJ whole genome shotgun (WGS) entry which is preliminary data.</text>
</comment>
<accession>A0AA39FHM6</accession>
<feature type="region of interest" description="Disordered" evidence="1">
    <location>
        <begin position="43"/>
        <end position="92"/>
    </location>
</feature>
<sequence length="117" mass="13526">MVAEIGTPLEPGAPLAEVNPVNWQQMVETLRKTVERQAAVIDRLLQQPQQPQQQQQPEEEEKYNPQQQQQQPRRLGPHRQGRRRGAGASRACFYAKRARRAYNLKENKPGVHVHYNP</sequence>
<evidence type="ECO:0000256" key="1">
    <source>
        <dbReference type="SAM" id="MobiDB-lite"/>
    </source>
</evidence>
<reference evidence="2" key="2">
    <citation type="submission" date="2023-03" db="EMBL/GenBank/DDBJ databases">
        <authorList>
            <person name="Inwood S.N."/>
            <person name="Skelly J.G."/>
            <person name="Guhlin J."/>
            <person name="Harrop T.W.R."/>
            <person name="Goldson S.G."/>
            <person name="Dearden P.K."/>
        </authorList>
    </citation>
    <scope>NUCLEOTIDE SEQUENCE</scope>
    <source>
        <strain evidence="2">Irish</strain>
        <tissue evidence="2">Whole body</tissue>
    </source>
</reference>
<name>A0AA39FHM6_9HYME</name>
<dbReference type="EMBL" id="JAQQBS010000068">
    <property type="protein sequence ID" value="KAK0169611.1"/>
    <property type="molecule type" value="Genomic_DNA"/>
</dbReference>
<evidence type="ECO:0000313" key="2">
    <source>
        <dbReference type="EMBL" id="KAK0169611.1"/>
    </source>
</evidence>
<feature type="compositionally biased region" description="Low complexity" evidence="1">
    <location>
        <begin position="64"/>
        <end position="74"/>
    </location>
</feature>
<evidence type="ECO:0000313" key="3">
    <source>
        <dbReference type="Proteomes" id="UP001168990"/>
    </source>
</evidence>
<proteinExistence type="predicted"/>
<reference evidence="2" key="1">
    <citation type="journal article" date="2023" name="bioRxiv">
        <title>Scaffold-level genome assemblies of two parasitoid biocontrol wasps reveal the parthenogenesis mechanism and an associated novel virus.</title>
        <authorList>
            <person name="Inwood S."/>
            <person name="Skelly J."/>
            <person name="Guhlin J."/>
            <person name="Harrop T."/>
            <person name="Goldson S."/>
            <person name="Dearden P."/>
        </authorList>
    </citation>
    <scope>NUCLEOTIDE SEQUENCE</scope>
    <source>
        <strain evidence="2">Irish</strain>
        <tissue evidence="2">Whole body</tissue>
    </source>
</reference>
<feature type="compositionally biased region" description="Basic residues" evidence="1">
    <location>
        <begin position="75"/>
        <end position="85"/>
    </location>
</feature>
<dbReference type="AlphaFoldDB" id="A0AA39FHM6"/>
<protein>
    <submittedName>
        <fullName evidence="2">Uncharacterized protein</fullName>
    </submittedName>
</protein>
<gene>
    <name evidence="2" type="ORF">PV328_011825</name>
</gene>
<organism evidence="2 3">
    <name type="scientific">Microctonus aethiopoides</name>
    <dbReference type="NCBI Taxonomy" id="144406"/>
    <lineage>
        <taxon>Eukaryota</taxon>
        <taxon>Metazoa</taxon>
        <taxon>Ecdysozoa</taxon>
        <taxon>Arthropoda</taxon>
        <taxon>Hexapoda</taxon>
        <taxon>Insecta</taxon>
        <taxon>Pterygota</taxon>
        <taxon>Neoptera</taxon>
        <taxon>Endopterygota</taxon>
        <taxon>Hymenoptera</taxon>
        <taxon>Apocrita</taxon>
        <taxon>Ichneumonoidea</taxon>
        <taxon>Braconidae</taxon>
        <taxon>Euphorinae</taxon>
        <taxon>Microctonus</taxon>
    </lineage>
</organism>
<keyword evidence="3" id="KW-1185">Reference proteome</keyword>
<dbReference type="Proteomes" id="UP001168990">
    <property type="component" value="Unassembled WGS sequence"/>
</dbReference>